<feature type="transmembrane region" description="Helical" evidence="1">
    <location>
        <begin position="428"/>
        <end position="448"/>
    </location>
</feature>
<dbReference type="PANTHER" id="PTHR32063">
    <property type="match status" value="1"/>
</dbReference>
<feature type="transmembrane region" description="Helical" evidence="1">
    <location>
        <begin position="948"/>
        <end position="969"/>
    </location>
</feature>
<protein>
    <submittedName>
        <fullName evidence="2">Efflux RND transporter permease subunit</fullName>
    </submittedName>
</protein>
<dbReference type="Gene3D" id="1.20.1640.10">
    <property type="entry name" value="Multidrug efflux transporter AcrB transmembrane domain"/>
    <property type="match status" value="2"/>
</dbReference>
<feature type="transmembrane region" description="Helical" evidence="1">
    <location>
        <begin position="523"/>
        <end position="545"/>
    </location>
</feature>
<dbReference type="PRINTS" id="PR00702">
    <property type="entry name" value="ACRIFLAVINRP"/>
</dbReference>
<proteinExistence type="predicted"/>
<keyword evidence="1" id="KW-1133">Transmembrane helix</keyword>
<dbReference type="Gene3D" id="3.30.70.1320">
    <property type="entry name" value="Multidrug efflux transporter AcrB pore domain like"/>
    <property type="match status" value="1"/>
</dbReference>
<feature type="transmembrane region" description="Helical" evidence="1">
    <location>
        <begin position="333"/>
        <end position="350"/>
    </location>
</feature>
<dbReference type="InterPro" id="IPR001036">
    <property type="entry name" value="Acrflvin-R"/>
</dbReference>
<dbReference type="GO" id="GO:0005886">
    <property type="term" value="C:plasma membrane"/>
    <property type="evidence" value="ECO:0007669"/>
    <property type="project" value="TreeGrafter"/>
</dbReference>
<evidence type="ECO:0000313" key="3">
    <source>
        <dbReference type="Proteomes" id="UP000622687"/>
    </source>
</evidence>
<keyword evidence="1" id="KW-0812">Transmembrane</keyword>
<dbReference type="InterPro" id="IPR027463">
    <property type="entry name" value="AcrB_DN_DC_subdom"/>
</dbReference>
<dbReference type="AlphaFoldDB" id="A0A934I1X3"/>
<dbReference type="EMBL" id="JAEEGB010000041">
    <property type="protein sequence ID" value="MBI6875332.1"/>
    <property type="molecule type" value="Genomic_DNA"/>
</dbReference>
<dbReference type="PANTHER" id="PTHR32063:SF0">
    <property type="entry name" value="SWARMING MOTILITY PROTEIN SWRC"/>
    <property type="match status" value="1"/>
</dbReference>
<evidence type="ECO:0000313" key="2">
    <source>
        <dbReference type="EMBL" id="MBI6875332.1"/>
    </source>
</evidence>
<dbReference type="GO" id="GO:0042910">
    <property type="term" value="F:xenobiotic transmembrane transporter activity"/>
    <property type="evidence" value="ECO:0007669"/>
    <property type="project" value="TreeGrafter"/>
</dbReference>
<feature type="transmembrane region" description="Helical" evidence="1">
    <location>
        <begin position="876"/>
        <end position="896"/>
    </location>
</feature>
<dbReference type="SUPFAM" id="SSF82693">
    <property type="entry name" value="Multidrug efflux transporter AcrB pore domain, PN1, PN2, PC1 and PC2 subdomains"/>
    <property type="match status" value="3"/>
</dbReference>
<organism evidence="2 3">
    <name type="scientific">Clostridium aciditolerans</name>
    <dbReference type="NCBI Taxonomy" id="339861"/>
    <lineage>
        <taxon>Bacteria</taxon>
        <taxon>Bacillati</taxon>
        <taxon>Bacillota</taxon>
        <taxon>Clostridia</taxon>
        <taxon>Eubacteriales</taxon>
        <taxon>Clostridiaceae</taxon>
        <taxon>Clostridium</taxon>
    </lineage>
</organism>
<feature type="transmembrane region" description="Helical" evidence="1">
    <location>
        <begin position="981"/>
        <end position="1005"/>
    </location>
</feature>
<keyword evidence="3" id="KW-1185">Reference proteome</keyword>
<dbReference type="Gene3D" id="3.30.2090.10">
    <property type="entry name" value="Multidrug efflux transporter AcrB TolC docking domain, DN and DC subdomains"/>
    <property type="match status" value="2"/>
</dbReference>
<reference evidence="2" key="1">
    <citation type="submission" date="2020-12" db="EMBL/GenBank/DDBJ databases">
        <title>Clostridium thailandense sp. nov., a novel acetogenic bacterium isolated from peat land soil in Thailand.</title>
        <authorList>
            <person name="Chaikitkaew S."/>
            <person name="Birkeland N.K."/>
        </authorList>
    </citation>
    <scope>NUCLEOTIDE SEQUENCE</scope>
    <source>
        <strain evidence="2">DSM 17425</strain>
    </source>
</reference>
<feature type="transmembrane region" description="Helical" evidence="1">
    <location>
        <begin position="383"/>
        <end position="407"/>
    </location>
</feature>
<feature type="transmembrane region" description="Helical" evidence="1">
    <location>
        <begin position="12"/>
        <end position="29"/>
    </location>
</feature>
<comment type="caution">
    <text evidence="2">The sequence shown here is derived from an EMBL/GenBank/DDBJ whole genome shotgun (WGS) entry which is preliminary data.</text>
</comment>
<name>A0A934I1X3_9CLOT</name>
<gene>
    <name evidence="2" type="ORF">I6U51_21905</name>
</gene>
<dbReference type="Gene3D" id="3.30.70.1440">
    <property type="entry name" value="Multidrug efflux transporter AcrB pore domain"/>
    <property type="match status" value="1"/>
</dbReference>
<dbReference type="Proteomes" id="UP000622687">
    <property type="component" value="Unassembled WGS sequence"/>
</dbReference>
<accession>A0A934I1X3</accession>
<feature type="transmembrane region" description="Helical" evidence="1">
    <location>
        <begin position="357"/>
        <end position="377"/>
    </location>
</feature>
<dbReference type="Gene3D" id="3.30.70.1430">
    <property type="entry name" value="Multidrug efflux transporter AcrB pore domain"/>
    <property type="match status" value="2"/>
</dbReference>
<feature type="transmembrane region" description="Helical" evidence="1">
    <location>
        <begin position="850"/>
        <end position="869"/>
    </location>
</feature>
<evidence type="ECO:0000256" key="1">
    <source>
        <dbReference type="SAM" id="Phobius"/>
    </source>
</evidence>
<keyword evidence="1" id="KW-0472">Membrane</keyword>
<dbReference type="SUPFAM" id="SSF82714">
    <property type="entry name" value="Multidrug efflux transporter AcrB TolC docking domain, DN and DC subdomains"/>
    <property type="match status" value="2"/>
</dbReference>
<feature type="transmembrane region" description="Helical" evidence="1">
    <location>
        <begin position="460"/>
        <end position="487"/>
    </location>
</feature>
<dbReference type="Pfam" id="PF00873">
    <property type="entry name" value="ACR_tran"/>
    <property type="match status" value="1"/>
</dbReference>
<dbReference type="RefSeq" id="WP_211144685.1">
    <property type="nucleotide sequence ID" value="NZ_JAEEGB010000041.1"/>
</dbReference>
<sequence length="1029" mass="111825">MSITEISVKRPTAIWMAVVLILTLGVIGYKKMGSNLLPSMNIPVISITTAYNGASAEDIKKDIIKPIEDSVSGISGIDTINSSAKEGYGTVTITFKMSADTNTAYLDVQKAVENASGKLPKDADKPILYKMSVSDQPILILSVNGAANYDELYNESDKLKDELEKVTGVGKVNIVGGQKKQLMIKLDKTAMSYYGVSVNSIAQKLQADNLNIPGGEIKQEDMDESVRVVGQFSNINDVKNLQIPTLSGGSIHLSDIAKIDLEVPEANTTIRFKNNKTIGIMVTKQSDANIVEVADNVKKQLEEIKKTIPKGMNIDVAFDNTVFITSALTEIKHNLLEGIVTTAVVLYLFFRSLRSSIVVLVAIPTSLIATFFLMYEFNFTLNLMSLLGLSLVIGTLVDDSIVVIESIQRHLDMGKNPIDASITGRREIGLAAIAISLCDIVIFVPIAFMSGMIGQIFREFGLTIAIATMFSLIVSFTLTPMLASRLLKKTDIQKKEKAEKNGLFSKVLKLYKRSLLWSLNNRWKVLIISISGIVFSIALLLTGMINTEFMAKSDQSFISIDISLSPGSTLKQTNEKVVEVENYLHKTKEIKNYFTIVGGNGQSGSDKAVARLYVNLVPKKERKKSQSEVASEVREFGKKIPGIDFQVTESDSGGGSGKPIAIKIKGKDEDTLKALSNEVEKLLKSIPGTTDIGNSTKVRNSEIRISVDRLAASKYGLNTSDIGGVIRVALSGNQVGVYRANNEENDITLKFMKGEVQSINDIKNIKVSNSQGQQILLSQVATVEKTDTPPSIEREGKQDVAVVDANVQGRVAGPVINDIKAKLKSLKVPSGYTIGFGGEDKSMNEAGRSLMLALGASIALIYMILVVLYESYLTPAIRMVALPFALMGALIALAVTGQSLNVMSGIGIIMLEGLSSKNGTLLIDYTNTLMKRGMTLRDALIESGMTRLRPIIMTSATMIVAMLPVTLALGEGSEMKRSMGVVIIGGMIVSTVVTPIVLPVVYTFIDDFKNFIFRKKRSKKVKEAGEYEL</sequence>
<dbReference type="SUPFAM" id="SSF82866">
    <property type="entry name" value="Multidrug efflux transporter AcrB transmembrane domain"/>
    <property type="match status" value="2"/>
</dbReference>